<dbReference type="PANTHER" id="PTHR13683">
    <property type="entry name" value="ASPARTYL PROTEASES"/>
    <property type="match status" value="1"/>
</dbReference>
<dbReference type="EMBL" id="JAVYJV010000016">
    <property type="protein sequence ID" value="KAK4351417.1"/>
    <property type="molecule type" value="Genomic_DNA"/>
</dbReference>
<gene>
    <name evidence="3" type="ORF">RND71_030730</name>
</gene>
<dbReference type="PANTHER" id="PTHR13683:SF800">
    <property type="entry name" value="EUKARYOTIC ASPARTYL PROTEASE FAMILY PROTEIN"/>
    <property type="match status" value="1"/>
</dbReference>
<sequence>MTLCHARTPSVPPCTIVITNVRVQNNADGDSSLGVLLNGLFTFNMTSGSRIIPRLALGLAIVWIDQLPGQAYHPLDGVLGLGKGKASIVSQLHSKCLVRNVVGHCLSGRGGGFLFFGDEVYDSSRIVWTPMAHDRMKHYSAGSGELIFGGKGTGYKNLFVVFDSGSSFSYLNSHTYQGFISLLKKELNGKPLRETKDDYTLPLCWKGRRPSKTINDVKKYFKHFALSFANGWKSKAHFEIPPESYLTISVRYSTLLEV</sequence>
<dbReference type="GO" id="GO:0004190">
    <property type="term" value="F:aspartic-type endopeptidase activity"/>
    <property type="evidence" value="ECO:0007669"/>
    <property type="project" value="InterPro"/>
</dbReference>
<dbReference type="AlphaFoldDB" id="A0AAE1RI85"/>
<reference evidence="3" key="1">
    <citation type="submission" date="2023-12" db="EMBL/GenBank/DDBJ databases">
        <title>Genome assembly of Anisodus tanguticus.</title>
        <authorList>
            <person name="Wang Y.-J."/>
        </authorList>
    </citation>
    <scope>NUCLEOTIDE SEQUENCE</scope>
    <source>
        <strain evidence="3">KB-2021</strain>
        <tissue evidence="3">Leaf</tissue>
    </source>
</reference>
<dbReference type="InterPro" id="IPR001461">
    <property type="entry name" value="Aspartic_peptidase_A1"/>
</dbReference>
<feature type="domain" description="Xylanase inhibitor N-terminal" evidence="2">
    <location>
        <begin position="16"/>
        <end position="118"/>
    </location>
</feature>
<dbReference type="GO" id="GO:0006508">
    <property type="term" value="P:proteolysis"/>
    <property type="evidence" value="ECO:0007669"/>
    <property type="project" value="InterPro"/>
</dbReference>
<proteinExistence type="inferred from homology"/>
<evidence type="ECO:0000256" key="1">
    <source>
        <dbReference type="ARBA" id="ARBA00007447"/>
    </source>
</evidence>
<dbReference type="SUPFAM" id="SSF50630">
    <property type="entry name" value="Acid proteases"/>
    <property type="match status" value="1"/>
</dbReference>
<evidence type="ECO:0000313" key="4">
    <source>
        <dbReference type="Proteomes" id="UP001291623"/>
    </source>
</evidence>
<comment type="similarity">
    <text evidence="1">Belongs to the peptidase A1 family.</text>
</comment>
<evidence type="ECO:0000313" key="3">
    <source>
        <dbReference type="EMBL" id="KAK4351417.1"/>
    </source>
</evidence>
<dbReference type="Pfam" id="PF14543">
    <property type="entry name" value="TAXi_N"/>
    <property type="match status" value="1"/>
</dbReference>
<evidence type="ECO:0000259" key="2">
    <source>
        <dbReference type="Pfam" id="PF14543"/>
    </source>
</evidence>
<dbReference type="InterPro" id="IPR021109">
    <property type="entry name" value="Peptidase_aspartic_dom_sf"/>
</dbReference>
<dbReference type="InterPro" id="IPR032861">
    <property type="entry name" value="TAXi_N"/>
</dbReference>
<organism evidence="3 4">
    <name type="scientific">Anisodus tanguticus</name>
    <dbReference type="NCBI Taxonomy" id="243964"/>
    <lineage>
        <taxon>Eukaryota</taxon>
        <taxon>Viridiplantae</taxon>
        <taxon>Streptophyta</taxon>
        <taxon>Embryophyta</taxon>
        <taxon>Tracheophyta</taxon>
        <taxon>Spermatophyta</taxon>
        <taxon>Magnoliopsida</taxon>
        <taxon>eudicotyledons</taxon>
        <taxon>Gunneridae</taxon>
        <taxon>Pentapetalae</taxon>
        <taxon>asterids</taxon>
        <taxon>lamiids</taxon>
        <taxon>Solanales</taxon>
        <taxon>Solanaceae</taxon>
        <taxon>Solanoideae</taxon>
        <taxon>Hyoscyameae</taxon>
        <taxon>Anisodus</taxon>
    </lineage>
</organism>
<name>A0AAE1RI85_9SOLA</name>
<protein>
    <recommendedName>
        <fullName evidence="2">Xylanase inhibitor N-terminal domain-containing protein</fullName>
    </recommendedName>
</protein>
<accession>A0AAE1RI85</accession>
<dbReference type="Proteomes" id="UP001291623">
    <property type="component" value="Unassembled WGS sequence"/>
</dbReference>
<dbReference type="Gene3D" id="2.40.70.10">
    <property type="entry name" value="Acid Proteases"/>
    <property type="match status" value="2"/>
</dbReference>
<comment type="caution">
    <text evidence="3">The sequence shown here is derived from an EMBL/GenBank/DDBJ whole genome shotgun (WGS) entry which is preliminary data.</text>
</comment>
<keyword evidence="4" id="KW-1185">Reference proteome</keyword>